<dbReference type="InterPro" id="IPR000322">
    <property type="entry name" value="Glyco_hydro_31_TIM"/>
</dbReference>
<dbReference type="SUPFAM" id="SSF51445">
    <property type="entry name" value="(Trans)glycosidases"/>
    <property type="match status" value="1"/>
</dbReference>
<evidence type="ECO:0000256" key="1">
    <source>
        <dbReference type="ARBA" id="ARBA00007806"/>
    </source>
</evidence>
<dbReference type="PANTHER" id="PTHR22762">
    <property type="entry name" value="ALPHA-GLUCOSIDASE"/>
    <property type="match status" value="1"/>
</dbReference>
<accession>A0A9P7VI43</accession>
<dbReference type="InterPro" id="IPR011013">
    <property type="entry name" value="Gal_mutarotase_sf_dom"/>
</dbReference>
<comment type="caution">
    <text evidence="6">The sequence shown here is derived from an EMBL/GenBank/DDBJ whole genome shotgun (WGS) entry which is preliminary data.</text>
</comment>
<keyword evidence="3" id="KW-0378">Hydrolase</keyword>
<dbReference type="PANTHER" id="PTHR22762:SF133">
    <property type="entry name" value="P-TYPE DOMAIN-CONTAINING PROTEIN"/>
    <property type="match status" value="1"/>
</dbReference>
<dbReference type="GO" id="GO:0030246">
    <property type="term" value="F:carbohydrate binding"/>
    <property type="evidence" value="ECO:0007669"/>
    <property type="project" value="InterPro"/>
</dbReference>
<dbReference type="GO" id="GO:0004553">
    <property type="term" value="F:hydrolase activity, hydrolyzing O-glycosyl compounds"/>
    <property type="evidence" value="ECO:0007669"/>
    <property type="project" value="InterPro"/>
</dbReference>
<evidence type="ECO:0000259" key="4">
    <source>
        <dbReference type="Pfam" id="PF01055"/>
    </source>
</evidence>
<evidence type="ECO:0008006" key="8">
    <source>
        <dbReference type="Google" id="ProtNLM"/>
    </source>
</evidence>
<dbReference type="CDD" id="cd14752">
    <property type="entry name" value="GH31_N"/>
    <property type="match status" value="1"/>
</dbReference>
<dbReference type="GO" id="GO:0005975">
    <property type="term" value="P:carbohydrate metabolic process"/>
    <property type="evidence" value="ECO:0007669"/>
    <property type="project" value="InterPro"/>
</dbReference>
<dbReference type="AlphaFoldDB" id="A0A9P7VI43"/>
<dbReference type="Pfam" id="PF01055">
    <property type="entry name" value="Glyco_hydro_31_2nd"/>
    <property type="match status" value="1"/>
</dbReference>
<dbReference type="Gene3D" id="2.60.40.1760">
    <property type="entry name" value="glycosyl hydrolase (family 31)"/>
    <property type="match status" value="2"/>
</dbReference>
<dbReference type="Pfam" id="PF21365">
    <property type="entry name" value="Glyco_hydro_31_3rd"/>
    <property type="match status" value="1"/>
</dbReference>
<keyword evidence="7" id="KW-1185">Reference proteome</keyword>
<dbReference type="InterPro" id="IPR048395">
    <property type="entry name" value="Glyco_hydro_31_C"/>
</dbReference>
<name>A0A9P7VI43_9AGAR</name>
<dbReference type="InterPro" id="IPR017853">
    <property type="entry name" value="GH"/>
</dbReference>
<keyword evidence="3" id="KW-0326">Glycosidase</keyword>
<comment type="similarity">
    <text evidence="1 3">Belongs to the glycosyl hydrolase 31 family.</text>
</comment>
<dbReference type="SUPFAM" id="SSF74650">
    <property type="entry name" value="Galactose mutarotase-like"/>
    <property type="match status" value="1"/>
</dbReference>
<dbReference type="EMBL" id="MU250573">
    <property type="protein sequence ID" value="KAG7440354.1"/>
    <property type="molecule type" value="Genomic_DNA"/>
</dbReference>
<evidence type="ECO:0000256" key="2">
    <source>
        <dbReference type="ARBA" id="ARBA00023180"/>
    </source>
</evidence>
<protein>
    <recommendedName>
        <fullName evidence="8">Alpha-glucosidase</fullName>
    </recommendedName>
</protein>
<dbReference type="RefSeq" id="XP_043033854.1">
    <property type="nucleotide sequence ID" value="XM_043189756.1"/>
</dbReference>
<evidence type="ECO:0000313" key="7">
    <source>
        <dbReference type="Proteomes" id="UP000812287"/>
    </source>
</evidence>
<evidence type="ECO:0000313" key="6">
    <source>
        <dbReference type="EMBL" id="KAG7440354.1"/>
    </source>
</evidence>
<dbReference type="InterPro" id="IPR013780">
    <property type="entry name" value="Glyco_hydro_b"/>
</dbReference>
<feature type="domain" description="Glycosyl hydrolase family 31 C-terminal" evidence="5">
    <location>
        <begin position="511"/>
        <end position="593"/>
    </location>
</feature>
<dbReference type="SUPFAM" id="SSF51011">
    <property type="entry name" value="Glycosyl hydrolase domain"/>
    <property type="match status" value="1"/>
</dbReference>
<dbReference type="OrthoDB" id="3035787at2759"/>
<feature type="domain" description="Glycoside hydrolase family 31 TIM barrel" evidence="4">
    <location>
        <begin position="283"/>
        <end position="493"/>
    </location>
</feature>
<dbReference type="Proteomes" id="UP000812287">
    <property type="component" value="Unassembled WGS sequence"/>
</dbReference>
<dbReference type="Gene3D" id="3.20.20.80">
    <property type="entry name" value="Glycosidases"/>
    <property type="match status" value="1"/>
</dbReference>
<organism evidence="6 7">
    <name type="scientific">Guyanagaster necrorhizus</name>
    <dbReference type="NCBI Taxonomy" id="856835"/>
    <lineage>
        <taxon>Eukaryota</taxon>
        <taxon>Fungi</taxon>
        <taxon>Dikarya</taxon>
        <taxon>Basidiomycota</taxon>
        <taxon>Agaricomycotina</taxon>
        <taxon>Agaricomycetes</taxon>
        <taxon>Agaricomycetidae</taxon>
        <taxon>Agaricales</taxon>
        <taxon>Marasmiineae</taxon>
        <taxon>Physalacriaceae</taxon>
        <taxon>Guyanagaster</taxon>
    </lineage>
</organism>
<sequence length="714" mass="78224">MARLSMVGSYCNAFGRDIEHLTVEVTYDLHVNIFDTLRTQYAIPESIIARPTFEGRKHASDLIFNYAGISICVFDYPASRAGRNASLPSTPLPPILAGDSSTAFDGFPLVFEDQYLQLISTLPLDANVYGLGEIIASSALNGTLKGQYKRCGRVIEPNLWMRVFSKTSLRERSELIFTSAAGGDILLFTPQDSLLSVLQYQLIGGVLDFHFFSGPNPQDVARQYSDLVGRPPWQPVNKSDMVRDHFCNVAFSNKSDSTFLTPSVLLSLSSSSVMPLDADRSPRGIFMTNPDGFEYVGQVWSGYMVFPDWFRNNTQHGTSANLTNTSVPFILPGQPGNPILDYPECYDRAAYAPSGKITVNGTSTCTVTINQTLNRFGRLSTDSVATNATHVNGIKATYQALKDSLPGKGPFVISRSTFTSSGNFGDNHSLIQGIQQFQLFQTPFVGADACGFNDGNTDEELCNRWMQLAAFPPFYRNQNIKGAISQKPYRWDSYTLFANASLYGTSPVCPLFGFPDEQELFGVDKQFLIGRDISVTPLLEPNVSIVDVFPGRSSVVWGDWYTHELVNATSGGNTSLSAPLGHINLHVRDGTAILLHAKTAYTIEKTHQGPYLLLVSLPSNGIASGSAYIGDDVTALPTPNTTLAFSVSESRSVITPVGNFNVSRRLCSVTVLGVPARRSAVTLGDQAPLWVFQKTLQKLYLMELDVDLDHPVFL</sequence>
<dbReference type="Gene3D" id="2.60.40.1180">
    <property type="entry name" value="Golgi alpha-mannosidase II"/>
    <property type="match status" value="2"/>
</dbReference>
<gene>
    <name evidence="6" type="ORF">BT62DRAFT_983171</name>
</gene>
<evidence type="ECO:0000259" key="5">
    <source>
        <dbReference type="Pfam" id="PF21365"/>
    </source>
</evidence>
<keyword evidence="2" id="KW-0325">Glycoprotein</keyword>
<dbReference type="GeneID" id="66112053"/>
<evidence type="ECO:0000256" key="3">
    <source>
        <dbReference type="RuleBase" id="RU361185"/>
    </source>
</evidence>
<proteinExistence type="inferred from homology"/>
<reference evidence="6" key="1">
    <citation type="submission" date="2020-11" db="EMBL/GenBank/DDBJ databases">
        <title>Adaptations for nitrogen fixation in a non-lichenized fungal sporocarp promotes dispersal by wood-feeding termites.</title>
        <authorList>
            <consortium name="DOE Joint Genome Institute"/>
            <person name="Koch R.A."/>
            <person name="Yoon G."/>
            <person name="Arayal U."/>
            <person name="Lail K."/>
            <person name="Amirebrahimi M."/>
            <person name="Labutti K."/>
            <person name="Lipzen A."/>
            <person name="Riley R."/>
            <person name="Barry K."/>
            <person name="Henrissat B."/>
            <person name="Grigoriev I.V."/>
            <person name="Herr J.R."/>
            <person name="Aime M.C."/>
        </authorList>
    </citation>
    <scope>NUCLEOTIDE SEQUENCE</scope>
    <source>
        <strain evidence="6">MCA 3950</strain>
    </source>
</reference>